<sequence>MSIESVGPGADSAAGGDDSGRFDSTSDAVQSDWATGVPLGLLGGVDPAAPEGSDTVDVLEGLTRLRCGEAFVAWARYQSIGVLYDRLVAARAASDGLIVDGFADAAARISGVFAVSRSQAERLIDEAIVLRDDLPQVFGCLREGIVSVEQAGLVISRTDLVRGPGTPPEVVAAVDEQIATTLRTRRGSWKRPRLRDMVDRIVFRQDPDAVCERRERALDKRGVFTDNCGDGVGEITAVMSAENVRVAVAAVRRLAEAVCGGDGRTRQQRASDAMFALLSGSRFECGCGSIECTATIPEPGTVPPADPRFVIHVVCNESALTPPADSAQNRADSTAKHADSTAKHADSTKSCADGTGNRFEGTAASADGIGNRADSTADFADGTADLVDSTAASADGTGNRVEGTAAFADGIAGTADGTAETGGRAADAVDGEADSSSGGVVHGSDDDGMSDGDVFGDDVSGNAAGGRWPGLRYARKDGHRTGQSSEAVSVGFMDGYGIISAEHVRDIAARPDTVTRRVVPTNTPENADGTYTLPAHGTDPYRPSTALDEAVRCRDGYCVDPGCAHSAWTADNDHVTEYDHQSPEAGGHTSYENLNTKCRYGHIQKTFGNWVDDQYRDPATGRLVTEYITPEGFVIPGDAETFEDTFPGLRRLRFTPPTTGDPPPRRIKPPEANPRHRTRAANKHARRRAERHRNRQRRLTHDNGQPLVDDVGPPPF</sequence>
<gene>
    <name evidence="3" type="ORF">GOOTI_105_00270</name>
</gene>
<feature type="region of interest" description="Disordered" evidence="1">
    <location>
        <begin position="321"/>
        <end position="356"/>
    </location>
</feature>
<feature type="region of interest" description="Disordered" evidence="1">
    <location>
        <begin position="1"/>
        <end position="27"/>
    </location>
</feature>
<reference evidence="3" key="1">
    <citation type="submission" date="2012-02" db="EMBL/GenBank/DDBJ databases">
        <title>Whole genome shotgun sequence of Gordonia otitidis NBRC 100426.</title>
        <authorList>
            <person name="Yoshida I."/>
            <person name="Hosoyama A."/>
            <person name="Tsuchikane K."/>
            <person name="Katsumata H."/>
            <person name="Yamazaki S."/>
            <person name="Fujita N."/>
        </authorList>
    </citation>
    <scope>NUCLEOTIDE SEQUENCE [LARGE SCALE GENOMIC DNA]</scope>
    <source>
        <strain evidence="3">NBRC 100426</strain>
    </source>
</reference>
<evidence type="ECO:0000256" key="1">
    <source>
        <dbReference type="SAM" id="MobiDB-lite"/>
    </source>
</evidence>
<keyword evidence="4" id="KW-1185">Reference proteome</keyword>
<evidence type="ECO:0000259" key="2">
    <source>
        <dbReference type="Pfam" id="PF02720"/>
    </source>
</evidence>
<dbReference type="OrthoDB" id="4774794at2"/>
<dbReference type="AlphaFoldDB" id="H5TLK4"/>
<protein>
    <recommendedName>
        <fullName evidence="2">DUF222 domain-containing protein</fullName>
    </recommendedName>
</protein>
<name>H5TLK4_GORO1</name>
<organism evidence="3 4">
    <name type="scientific">Gordonia otitidis (strain DSM 44809 / CCUG 52243 / JCM 12355 / NBRC 100426 / IFM 10032)</name>
    <dbReference type="NCBI Taxonomy" id="1108044"/>
    <lineage>
        <taxon>Bacteria</taxon>
        <taxon>Bacillati</taxon>
        <taxon>Actinomycetota</taxon>
        <taxon>Actinomycetes</taxon>
        <taxon>Mycobacteriales</taxon>
        <taxon>Gordoniaceae</taxon>
        <taxon>Gordonia</taxon>
    </lineage>
</organism>
<dbReference type="Pfam" id="PF02720">
    <property type="entry name" value="DUF222"/>
    <property type="match status" value="1"/>
</dbReference>
<feature type="region of interest" description="Disordered" evidence="1">
    <location>
        <begin position="647"/>
        <end position="716"/>
    </location>
</feature>
<accession>H5TLK4</accession>
<dbReference type="STRING" id="1108044.GOOTI_105_00270"/>
<feature type="region of interest" description="Disordered" evidence="1">
    <location>
        <begin position="418"/>
        <end position="449"/>
    </location>
</feature>
<dbReference type="Proteomes" id="UP000005038">
    <property type="component" value="Unassembled WGS sequence"/>
</dbReference>
<dbReference type="RefSeq" id="WP_007238599.1">
    <property type="nucleotide sequence ID" value="NZ_BAFB01000105.1"/>
</dbReference>
<dbReference type="InterPro" id="IPR003870">
    <property type="entry name" value="DUF222"/>
</dbReference>
<dbReference type="EMBL" id="BAFB01000105">
    <property type="protein sequence ID" value="GAB34362.1"/>
    <property type="molecule type" value="Genomic_DNA"/>
</dbReference>
<evidence type="ECO:0000313" key="3">
    <source>
        <dbReference type="EMBL" id="GAB34362.1"/>
    </source>
</evidence>
<feature type="domain" description="DUF222" evidence="2">
    <location>
        <begin position="86"/>
        <end position="319"/>
    </location>
</feature>
<feature type="region of interest" description="Disordered" evidence="1">
    <location>
        <begin position="519"/>
        <end position="541"/>
    </location>
</feature>
<feature type="compositionally biased region" description="Low complexity" evidence="1">
    <location>
        <begin position="418"/>
        <end position="439"/>
    </location>
</feature>
<feature type="compositionally biased region" description="Basic and acidic residues" evidence="1">
    <location>
        <begin position="333"/>
        <end position="347"/>
    </location>
</feature>
<comment type="caution">
    <text evidence="3">The sequence shown here is derived from an EMBL/GenBank/DDBJ whole genome shotgun (WGS) entry which is preliminary data.</text>
</comment>
<evidence type="ECO:0000313" key="4">
    <source>
        <dbReference type="Proteomes" id="UP000005038"/>
    </source>
</evidence>
<feature type="compositionally biased region" description="Basic residues" evidence="1">
    <location>
        <begin position="675"/>
        <end position="698"/>
    </location>
</feature>
<feature type="compositionally biased region" description="Low complexity" evidence="1">
    <location>
        <begin position="1"/>
        <end position="16"/>
    </location>
</feature>
<proteinExistence type="predicted"/>